<dbReference type="PANTHER" id="PTHR34222:SF99">
    <property type="entry name" value="PROTEIN, PUTATIVE-RELATED"/>
    <property type="match status" value="1"/>
</dbReference>
<gene>
    <name evidence="2" type="ORF">TSUD_194260</name>
</gene>
<proteinExistence type="predicted"/>
<dbReference type="EMBL" id="DF973956">
    <property type="protein sequence ID" value="GAU43072.1"/>
    <property type="molecule type" value="Genomic_DNA"/>
</dbReference>
<name>A0A2Z6P3N3_TRISU</name>
<dbReference type="PANTHER" id="PTHR34222">
    <property type="entry name" value="GAG_PRE-INTEGRS DOMAIN-CONTAINING PROTEIN"/>
    <property type="match status" value="1"/>
</dbReference>
<dbReference type="AlphaFoldDB" id="A0A2Z6P3N3"/>
<evidence type="ECO:0000259" key="1">
    <source>
        <dbReference type="Pfam" id="PF22936"/>
    </source>
</evidence>
<evidence type="ECO:0000313" key="2">
    <source>
        <dbReference type="EMBL" id="GAU43072.1"/>
    </source>
</evidence>
<sequence>MVIQYERQFVSNNAGIDNDDKVLVNASDSRRGFGRGRGSNQNYGSKKHCTFCGKDNHVVDNCYRKHGFPQNYGRTANSNNVDYEVDHLDGQNGKVSDNTSNKSTEFFGLSKAQYEKLVNLLQTTPSINATPAHVNGASTSNNVYSQSGASDHICSNLAFFESHHEIVPIQVRMPNGTVAYAKIAGTVKFSSEFSVHDVLLVPEFHLNLVTSYSLSATDEIDPANLDMKTPPKRLEKFLEDASQNSDVDSLIDAKLSSTKLMKIPKKE</sequence>
<feature type="domain" description="Retrovirus-related Pol polyprotein from transposon TNT 1-94-like beta-barrel" evidence="1">
    <location>
        <begin position="146"/>
        <end position="212"/>
    </location>
</feature>
<protein>
    <recommendedName>
        <fullName evidence="1">Retrovirus-related Pol polyprotein from transposon TNT 1-94-like beta-barrel domain-containing protein</fullName>
    </recommendedName>
</protein>
<accession>A0A2Z6P3N3</accession>
<evidence type="ECO:0000313" key="3">
    <source>
        <dbReference type="Proteomes" id="UP000242715"/>
    </source>
</evidence>
<dbReference type="Pfam" id="PF22936">
    <property type="entry name" value="Pol_BBD"/>
    <property type="match status" value="1"/>
</dbReference>
<keyword evidence="3" id="KW-1185">Reference proteome</keyword>
<dbReference type="InterPro" id="IPR054722">
    <property type="entry name" value="PolX-like_BBD"/>
</dbReference>
<reference evidence="3" key="1">
    <citation type="journal article" date="2017" name="Front. Plant Sci.">
        <title>Climate Clever Clovers: New Paradigm to Reduce the Environmental Footprint of Ruminants by Breeding Low Methanogenic Forages Utilizing Haplotype Variation.</title>
        <authorList>
            <person name="Kaur P."/>
            <person name="Appels R."/>
            <person name="Bayer P.E."/>
            <person name="Keeble-Gagnere G."/>
            <person name="Wang J."/>
            <person name="Hirakawa H."/>
            <person name="Shirasawa K."/>
            <person name="Vercoe P."/>
            <person name="Stefanova K."/>
            <person name="Durmic Z."/>
            <person name="Nichols P."/>
            <person name="Revell C."/>
            <person name="Isobe S.N."/>
            <person name="Edwards D."/>
            <person name="Erskine W."/>
        </authorList>
    </citation>
    <scope>NUCLEOTIDE SEQUENCE [LARGE SCALE GENOMIC DNA]</scope>
    <source>
        <strain evidence="3">cv. Daliak</strain>
    </source>
</reference>
<organism evidence="2 3">
    <name type="scientific">Trifolium subterraneum</name>
    <name type="common">Subterranean clover</name>
    <dbReference type="NCBI Taxonomy" id="3900"/>
    <lineage>
        <taxon>Eukaryota</taxon>
        <taxon>Viridiplantae</taxon>
        <taxon>Streptophyta</taxon>
        <taxon>Embryophyta</taxon>
        <taxon>Tracheophyta</taxon>
        <taxon>Spermatophyta</taxon>
        <taxon>Magnoliopsida</taxon>
        <taxon>eudicotyledons</taxon>
        <taxon>Gunneridae</taxon>
        <taxon>Pentapetalae</taxon>
        <taxon>rosids</taxon>
        <taxon>fabids</taxon>
        <taxon>Fabales</taxon>
        <taxon>Fabaceae</taxon>
        <taxon>Papilionoideae</taxon>
        <taxon>50 kb inversion clade</taxon>
        <taxon>NPAAA clade</taxon>
        <taxon>Hologalegina</taxon>
        <taxon>IRL clade</taxon>
        <taxon>Trifolieae</taxon>
        <taxon>Trifolium</taxon>
    </lineage>
</organism>
<dbReference type="OrthoDB" id="1436940at2759"/>
<dbReference type="Proteomes" id="UP000242715">
    <property type="component" value="Unassembled WGS sequence"/>
</dbReference>